<evidence type="ECO:0000313" key="1">
    <source>
        <dbReference type="EMBL" id="KAG2323903.1"/>
    </source>
</evidence>
<dbReference type="OrthoDB" id="270763at2759"/>
<name>A0A8X8B737_BRACI</name>
<dbReference type="AlphaFoldDB" id="A0A8X8B737"/>
<comment type="caution">
    <text evidence="1">The sequence shown here is derived from an EMBL/GenBank/DDBJ whole genome shotgun (WGS) entry which is preliminary data.</text>
</comment>
<keyword evidence="2" id="KW-1185">Reference proteome</keyword>
<accession>A0A8X8B737</accession>
<sequence length="96" mass="11225">MMVHQNDTELLNPPAELLKNRLSHDARNIKDGEFMGITILLLDEKVEVGKLKNCSSSWDDLQKLWYVLLKEMLQAQNMMFPNPDHIQKLTFVEQNE</sequence>
<protein>
    <submittedName>
        <fullName evidence="1">Uncharacterized protein</fullName>
    </submittedName>
</protein>
<reference evidence="1 2" key="1">
    <citation type="submission" date="2020-02" db="EMBL/GenBank/DDBJ databases">
        <authorList>
            <person name="Ma Q."/>
            <person name="Huang Y."/>
            <person name="Song X."/>
            <person name="Pei D."/>
        </authorList>
    </citation>
    <scope>NUCLEOTIDE SEQUENCE [LARGE SCALE GENOMIC DNA]</scope>
    <source>
        <strain evidence="1">Sxm20200214</strain>
        <tissue evidence="1">Leaf</tissue>
    </source>
</reference>
<proteinExistence type="predicted"/>
<dbReference type="Proteomes" id="UP000886595">
    <property type="component" value="Unassembled WGS sequence"/>
</dbReference>
<gene>
    <name evidence="1" type="ORF">Bca52824_006631</name>
</gene>
<organism evidence="1 2">
    <name type="scientific">Brassica carinata</name>
    <name type="common">Ethiopian mustard</name>
    <name type="synonym">Abyssinian cabbage</name>
    <dbReference type="NCBI Taxonomy" id="52824"/>
    <lineage>
        <taxon>Eukaryota</taxon>
        <taxon>Viridiplantae</taxon>
        <taxon>Streptophyta</taxon>
        <taxon>Embryophyta</taxon>
        <taxon>Tracheophyta</taxon>
        <taxon>Spermatophyta</taxon>
        <taxon>Magnoliopsida</taxon>
        <taxon>eudicotyledons</taxon>
        <taxon>Gunneridae</taxon>
        <taxon>Pentapetalae</taxon>
        <taxon>rosids</taxon>
        <taxon>malvids</taxon>
        <taxon>Brassicales</taxon>
        <taxon>Brassicaceae</taxon>
        <taxon>Brassiceae</taxon>
        <taxon>Brassica</taxon>
    </lineage>
</organism>
<dbReference type="EMBL" id="JAAMPC010000002">
    <property type="protein sequence ID" value="KAG2323903.1"/>
    <property type="molecule type" value="Genomic_DNA"/>
</dbReference>
<evidence type="ECO:0000313" key="2">
    <source>
        <dbReference type="Proteomes" id="UP000886595"/>
    </source>
</evidence>